<evidence type="ECO:0000313" key="7">
    <source>
        <dbReference type="Proteomes" id="UP000183040"/>
    </source>
</evidence>
<proteinExistence type="predicted"/>
<evidence type="ECO:0000313" key="9">
    <source>
        <dbReference type="Proteomes" id="UP000284495"/>
    </source>
</evidence>
<sequence length="102" mass="11654">MIEKAGVLYFRFFCYLYVLFSFVLIQKKKYQKEKIKAASARLLRSHPRLKGRNSLRSNSLPFLTPGMKPPLDAVQTRPGGHAAWSAMQCRVLCGVIVYYVAL</sequence>
<dbReference type="Proteomes" id="UP000284417">
    <property type="component" value="Unassembled WGS sequence"/>
</dbReference>
<dbReference type="EMBL" id="QROO01000013">
    <property type="protein sequence ID" value="RHL37502.1"/>
    <property type="molecule type" value="Genomic_DNA"/>
</dbReference>
<evidence type="ECO:0000256" key="1">
    <source>
        <dbReference type="SAM" id="Phobius"/>
    </source>
</evidence>
<dbReference type="EMBL" id="QROC01000036">
    <property type="protein sequence ID" value="RHK91263.1"/>
    <property type="molecule type" value="Genomic_DNA"/>
</dbReference>
<protein>
    <submittedName>
        <fullName evidence="6">Uncharacterized protein</fullName>
    </submittedName>
</protein>
<evidence type="ECO:0000313" key="11">
    <source>
        <dbReference type="Proteomes" id="UP000434604"/>
    </source>
</evidence>
<dbReference type="EMBL" id="FNRP01000016">
    <property type="protein sequence ID" value="SEA87897.1"/>
    <property type="molecule type" value="Genomic_DNA"/>
</dbReference>
<dbReference type="EMBL" id="WDED01000003">
    <property type="protein sequence ID" value="KAB6149620.1"/>
    <property type="molecule type" value="Genomic_DNA"/>
</dbReference>
<feature type="transmembrane region" description="Helical" evidence="1">
    <location>
        <begin position="6"/>
        <end position="25"/>
    </location>
</feature>
<organism evidence="6 7">
    <name type="scientific">Bacteroides xylanisolvens</name>
    <dbReference type="NCBI Taxonomy" id="371601"/>
    <lineage>
        <taxon>Bacteria</taxon>
        <taxon>Pseudomonadati</taxon>
        <taxon>Bacteroidota</taxon>
        <taxon>Bacteroidia</taxon>
        <taxon>Bacteroidales</taxon>
        <taxon>Bacteroidaceae</taxon>
        <taxon>Bacteroides</taxon>
    </lineage>
</organism>
<reference evidence="3 11" key="5">
    <citation type="journal article" date="2019" name="Nat. Med.">
        <title>A library of human gut bacterial isolates paired with longitudinal multiomics data enables mechanistic microbiome research.</title>
        <authorList>
            <person name="Poyet M."/>
            <person name="Groussin M."/>
            <person name="Gibbons S.M."/>
            <person name="Avila-Pacheco J."/>
            <person name="Jiang X."/>
            <person name="Kearney S.M."/>
            <person name="Perrotta A.R."/>
            <person name="Berdy B."/>
            <person name="Zhao S."/>
            <person name="Lieberman T.D."/>
            <person name="Swanson P.K."/>
            <person name="Smith M."/>
            <person name="Roesemann S."/>
            <person name="Alexander J.E."/>
            <person name="Rich S.A."/>
            <person name="Livny J."/>
            <person name="Vlamakis H."/>
            <person name="Clish C."/>
            <person name="Bullock K."/>
            <person name="Deik A."/>
            <person name="Scott J."/>
            <person name="Pierce K.A."/>
            <person name="Xavier R.J."/>
            <person name="Alm E.J."/>
        </authorList>
    </citation>
    <scope>NUCLEOTIDE SEQUENCE [LARGE SCALE GENOMIC DNA]</scope>
    <source>
        <strain evidence="3 11">BIOML-A58</strain>
    </source>
</reference>
<dbReference type="EMBL" id="VYQC01000009">
    <property type="protein sequence ID" value="KAA9044714.1"/>
    <property type="molecule type" value="Genomic_DNA"/>
</dbReference>
<evidence type="ECO:0000313" key="6">
    <source>
        <dbReference type="EMBL" id="SEA87897.1"/>
    </source>
</evidence>
<keyword evidence="1" id="KW-1133">Transmembrane helix</keyword>
<keyword evidence="1" id="KW-0472">Membrane</keyword>
<dbReference type="Proteomes" id="UP000284495">
    <property type="component" value="Unassembled WGS sequence"/>
</dbReference>
<reference evidence="10" key="2">
    <citation type="journal article" date="2018" name="J. Anim. Genet.">
        <title>Acquired interbacterial defense systems protect against interspecies antagonism in the human gut microbiome.</title>
        <authorList>
            <person name="Ross B.D."/>
            <person name="Verster A.J."/>
            <person name="Radey M.C."/>
            <person name="Schmidtke D.T."/>
            <person name="Pope C.E."/>
            <person name="Hoffman L.R."/>
            <person name="Hajjar A."/>
            <person name="Peterson S.B."/>
            <person name="Borenstein E."/>
            <person name="Mougous J."/>
        </authorList>
    </citation>
    <scope>NUCLEOTIDE SEQUENCE [LARGE SCALE GENOMIC DNA]</scope>
    <source>
        <strain evidence="10">H204</strain>
    </source>
</reference>
<evidence type="ECO:0000313" key="4">
    <source>
        <dbReference type="EMBL" id="RHK91263.1"/>
    </source>
</evidence>
<name>A0A1H4ESK3_9BACE</name>
<accession>A0A1H4ESK3</accession>
<reference evidence="8 9" key="3">
    <citation type="submission" date="2018-08" db="EMBL/GenBank/DDBJ databases">
        <title>A genome reference for cultivated species of the human gut microbiota.</title>
        <authorList>
            <person name="Zou Y."/>
            <person name="Xue W."/>
            <person name="Luo G."/>
        </authorList>
    </citation>
    <scope>NUCLEOTIDE SEQUENCE [LARGE SCALE GENOMIC DNA]</scope>
    <source>
        <strain evidence="5 9">AF38-2</strain>
        <strain evidence="4 8">AF39-6AC</strain>
    </source>
</reference>
<evidence type="ECO:0000313" key="10">
    <source>
        <dbReference type="Proteomes" id="UP000327007"/>
    </source>
</evidence>
<keyword evidence="1" id="KW-0812">Transmembrane</keyword>
<dbReference type="Proteomes" id="UP000327007">
    <property type="component" value="Unassembled WGS sequence"/>
</dbReference>
<dbReference type="AlphaFoldDB" id="A0A1H4ESK3"/>
<dbReference type="Proteomes" id="UP000434604">
    <property type="component" value="Unassembled WGS sequence"/>
</dbReference>
<reference evidence="2" key="6">
    <citation type="submission" date="2019-09" db="EMBL/GenBank/DDBJ databases">
        <authorList>
            <person name="Ross B.D."/>
            <person name="Verster A.J."/>
            <person name="Radey M.C."/>
            <person name="Schmidtke D.T."/>
            <person name="Pope C.E."/>
            <person name="Hoffman L.R."/>
            <person name="Hajjar A.M."/>
            <person name="Peterson S.B."/>
            <person name="Borenstein E."/>
            <person name="Mougous J.D."/>
        </authorList>
    </citation>
    <scope>NUCLEOTIDE SEQUENCE</scope>
    <source>
        <strain evidence="2">H204</strain>
    </source>
</reference>
<evidence type="ECO:0000313" key="3">
    <source>
        <dbReference type="EMBL" id="KAB6149620.1"/>
    </source>
</evidence>
<evidence type="ECO:0000313" key="2">
    <source>
        <dbReference type="EMBL" id="KAA9044714.1"/>
    </source>
</evidence>
<dbReference type="Proteomes" id="UP000183040">
    <property type="component" value="Unassembled WGS sequence"/>
</dbReference>
<evidence type="ECO:0000313" key="5">
    <source>
        <dbReference type="EMBL" id="RHL37502.1"/>
    </source>
</evidence>
<gene>
    <name evidence="5" type="ORF">DW027_11280</name>
    <name evidence="4" type="ORF">DW042_20605</name>
    <name evidence="2" type="ORF">F6S82_14815</name>
    <name evidence="3" type="ORF">GA398_02725</name>
    <name evidence="6" type="ORF">SAMN04487924_116123</name>
</gene>
<evidence type="ECO:0000313" key="8">
    <source>
        <dbReference type="Proteomes" id="UP000284417"/>
    </source>
</evidence>
<reference evidence="6 7" key="1">
    <citation type="submission" date="2016-10" db="EMBL/GenBank/DDBJ databases">
        <authorList>
            <person name="de Groot N.N."/>
        </authorList>
    </citation>
    <scope>NUCLEOTIDE SEQUENCE [LARGE SCALE GENOMIC DNA]</scope>
    <source>
        <strain evidence="6 7">NLAE-zl-G339</strain>
    </source>
</reference>
<reference evidence="2" key="4">
    <citation type="journal article" date="2019" name="bioRxiv">
        <title>Acquired interbacterial defense systems protect against interspecies antagonism in the human gut microbiome.</title>
        <authorList>
            <person name="Ross B.D."/>
            <person name="Verster A.J."/>
            <person name="Radey M.C."/>
            <person name="Schmidtke D.T."/>
            <person name="Pope C.E."/>
            <person name="Hoffman L.R."/>
            <person name="Hajjar A.M."/>
            <person name="Peterson S.B."/>
            <person name="Borenstein E."/>
            <person name="Mougous J.D."/>
        </authorList>
    </citation>
    <scope>NUCLEOTIDE SEQUENCE</scope>
    <source>
        <strain evidence="2">H204</strain>
    </source>
</reference>